<dbReference type="Proteomes" id="UP000001511">
    <property type="component" value="Chromosome"/>
</dbReference>
<proteinExistence type="predicted"/>
<dbReference type="KEGG" id="naz:Aazo_1941"/>
<dbReference type="STRING" id="551115.Aazo_1941"/>
<dbReference type="EMBL" id="CP002059">
    <property type="protein sequence ID" value="ADI64030.1"/>
    <property type="molecule type" value="Genomic_DNA"/>
</dbReference>
<organism evidence="1 2">
    <name type="scientific">Nostoc azollae (strain 0708)</name>
    <name type="common">Anabaena azollae (strain 0708)</name>
    <dbReference type="NCBI Taxonomy" id="551115"/>
    <lineage>
        <taxon>Bacteria</taxon>
        <taxon>Bacillati</taxon>
        <taxon>Cyanobacteriota</taxon>
        <taxon>Cyanophyceae</taxon>
        <taxon>Nostocales</taxon>
        <taxon>Nostocaceae</taxon>
        <taxon>Trichormus</taxon>
    </lineage>
</organism>
<keyword evidence="2" id="KW-1185">Reference proteome</keyword>
<reference evidence="1 2" key="1">
    <citation type="journal article" date="2010" name="PLoS ONE">
        <title>Genome erosion in a nitrogen-fixing vertically transmitted endosymbiotic multicellular cyanobacterium.</title>
        <authorList>
            <person name="Ran L."/>
            <person name="Larsson J."/>
            <person name="Vigil-Stenman T."/>
            <person name="Nylander J.A."/>
            <person name="Ininbergs K."/>
            <person name="Zheng W.W."/>
            <person name="Lapidus A."/>
            <person name="Lowry S."/>
            <person name="Haselkorn R."/>
            <person name="Bergman B."/>
        </authorList>
    </citation>
    <scope>NUCLEOTIDE SEQUENCE [LARGE SCALE GENOMIC DNA]</scope>
    <source>
        <strain evidence="1 2">0708</strain>
    </source>
</reference>
<protein>
    <submittedName>
        <fullName evidence="1">Uncharacterized protein</fullName>
    </submittedName>
</protein>
<sequence>MIFIDACFGFSEGTLFAPPHKIALLPKKTRSSGINTMSTVNLLTKLSMATAGAKVRALSVAVNAQAATITLLEENFNTENNGSGVLNYGSFTKFDFIDRWDSGYNR</sequence>
<name>D7DWB3_NOSA0</name>
<accession>D7DWB3</accession>
<gene>
    <name evidence="1" type="ordered locus">Aazo_1941</name>
</gene>
<evidence type="ECO:0000313" key="2">
    <source>
        <dbReference type="Proteomes" id="UP000001511"/>
    </source>
</evidence>
<dbReference type="RefSeq" id="WP_013191047.1">
    <property type="nucleotide sequence ID" value="NC_014248.1"/>
</dbReference>
<evidence type="ECO:0000313" key="1">
    <source>
        <dbReference type="EMBL" id="ADI64030.1"/>
    </source>
</evidence>
<dbReference type="AlphaFoldDB" id="D7DWB3"/>
<dbReference type="HOGENOM" id="CLU_2220441_0_0_3"/>